<sequence length="222" mass="25276">MDNLRQNQTQGKESRRSTLPGKLEEGKTNDPDRRKVLLHALRELLRIEEPEAVTFAKVCARAEIPRASAYHFFPNMGAMYLGLRLVHADLVSLRLEKLNASDFVSWQDYVHLLAREAASVVREDRALMRVVYGVRSEETMHIGKTLDSSIANLALAQVEEQFVLPNFSEMARKVAIAVSLIDSVFRYSYREGGDISDEMVNEAGRAAIAYLRCYLPEYLNRR</sequence>
<evidence type="ECO:0000256" key="1">
    <source>
        <dbReference type="SAM" id="MobiDB-lite"/>
    </source>
</evidence>
<comment type="caution">
    <text evidence="2">The sequence shown here is derived from an EMBL/GenBank/DDBJ whole genome shotgun (WGS) entry which is preliminary data.</text>
</comment>
<evidence type="ECO:0000313" key="2">
    <source>
        <dbReference type="EMBL" id="TGK86834.1"/>
    </source>
</evidence>
<keyword evidence="3" id="KW-1185">Reference proteome</keyword>
<gene>
    <name evidence="2" type="ORF">EHQ24_04330</name>
</gene>
<protein>
    <submittedName>
        <fullName evidence="2">TetR/AcrR family transcriptional regulator</fullName>
    </submittedName>
</protein>
<proteinExistence type="predicted"/>
<reference evidence="2" key="1">
    <citation type="journal article" date="2019" name="PLoS Negl. Trop. Dis.">
        <title>Revisiting the worldwide diversity of Leptospira species in the environment.</title>
        <authorList>
            <person name="Vincent A.T."/>
            <person name="Schiettekatte O."/>
            <person name="Bourhy P."/>
            <person name="Veyrier F.J."/>
            <person name="Picardeau M."/>
        </authorList>
    </citation>
    <scope>NUCLEOTIDE SEQUENCE [LARGE SCALE GENOMIC DNA]</scope>
    <source>
        <strain evidence="2">201800287</strain>
    </source>
</reference>
<dbReference type="Gene3D" id="1.10.357.10">
    <property type="entry name" value="Tetracycline Repressor, domain 2"/>
    <property type="match status" value="1"/>
</dbReference>
<evidence type="ECO:0000313" key="3">
    <source>
        <dbReference type="Proteomes" id="UP000298009"/>
    </source>
</evidence>
<name>A0A4R9IG60_9LEPT</name>
<dbReference type="SUPFAM" id="SSF46689">
    <property type="entry name" value="Homeodomain-like"/>
    <property type="match status" value="1"/>
</dbReference>
<feature type="compositionally biased region" description="Polar residues" evidence="1">
    <location>
        <begin position="1"/>
        <end position="11"/>
    </location>
</feature>
<organism evidence="2 3">
    <name type="scientific">Leptospira noumeaensis</name>
    <dbReference type="NCBI Taxonomy" id="2484964"/>
    <lineage>
        <taxon>Bacteria</taxon>
        <taxon>Pseudomonadati</taxon>
        <taxon>Spirochaetota</taxon>
        <taxon>Spirochaetia</taxon>
        <taxon>Leptospirales</taxon>
        <taxon>Leptospiraceae</taxon>
        <taxon>Leptospira</taxon>
    </lineage>
</organism>
<accession>A0A4R9IG60</accession>
<dbReference type="EMBL" id="RQFK01000011">
    <property type="protein sequence ID" value="TGK86834.1"/>
    <property type="molecule type" value="Genomic_DNA"/>
</dbReference>
<dbReference type="OrthoDB" id="325065at2"/>
<feature type="region of interest" description="Disordered" evidence="1">
    <location>
        <begin position="1"/>
        <end position="30"/>
    </location>
</feature>
<dbReference type="AlphaFoldDB" id="A0A4R9IG60"/>
<dbReference type="Proteomes" id="UP000298009">
    <property type="component" value="Unassembled WGS sequence"/>
</dbReference>
<dbReference type="InterPro" id="IPR009057">
    <property type="entry name" value="Homeodomain-like_sf"/>
</dbReference>
<feature type="compositionally biased region" description="Basic and acidic residues" evidence="1">
    <location>
        <begin position="12"/>
        <end position="30"/>
    </location>
</feature>
<dbReference type="RefSeq" id="WP_135600454.1">
    <property type="nucleotide sequence ID" value="NZ_RQFK01000011.1"/>
</dbReference>